<organism evidence="7 8">
    <name type="scientific">Sungouiella intermedia</name>
    <dbReference type="NCBI Taxonomy" id="45354"/>
    <lineage>
        <taxon>Eukaryota</taxon>
        <taxon>Fungi</taxon>
        <taxon>Dikarya</taxon>
        <taxon>Ascomycota</taxon>
        <taxon>Saccharomycotina</taxon>
        <taxon>Pichiomycetes</taxon>
        <taxon>Metschnikowiaceae</taxon>
        <taxon>Sungouiella</taxon>
    </lineage>
</organism>
<comment type="subcellular location">
    <subcellularLocation>
        <location evidence="6">Endoplasmic reticulum membrane</location>
        <topology evidence="6">Multi-pass membrane protein</topology>
    </subcellularLocation>
    <subcellularLocation>
        <location evidence="6">Endoplasmic reticulum-Golgi intermediate compartment membrane</location>
        <topology evidence="6">Multi-pass membrane protein</topology>
    </subcellularLocation>
    <subcellularLocation>
        <location evidence="6">Cytoplasmic vesicle</location>
        <location evidence="6">COPII-coated vesicle membrane</location>
        <topology evidence="6">Multi-pass membrane protein</topology>
    </subcellularLocation>
</comment>
<evidence type="ECO:0000256" key="4">
    <source>
        <dbReference type="ARBA" id="ARBA00023136"/>
    </source>
</evidence>
<protein>
    <submittedName>
        <fullName evidence="7">CIC11C00000003316</fullName>
    </submittedName>
</protein>
<dbReference type="STRING" id="45354.A0A1L0BBK0"/>
<dbReference type="GO" id="GO:0005789">
    <property type="term" value="C:endoplasmic reticulum membrane"/>
    <property type="evidence" value="ECO:0007669"/>
    <property type="project" value="UniProtKB-SubCell"/>
</dbReference>
<dbReference type="EMBL" id="LT635757">
    <property type="protein sequence ID" value="SGZ48822.1"/>
    <property type="molecule type" value="Genomic_DNA"/>
</dbReference>
<dbReference type="GO" id="GO:0033116">
    <property type="term" value="C:endoplasmic reticulum-Golgi intermediate compartment membrane"/>
    <property type="evidence" value="ECO:0007669"/>
    <property type="project" value="UniProtKB-SubCell"/>
</dbReference>
<evidence type="ECO:0000256" key="3">
    <source>
        <dbReference type="ARBA" id="ARBA00022989"/>
    </source>
</evidence>
<dbReference type="GO" id="GO:0012507">
    <property type="term" value="C:ER to Golgi transport vesicle membrane"/>
    <property type="evidence" value="ECO:0007669"/>
    <property type="project" value="UniProtKB-SubCell"/>
</dbReference>
<name>A0A1L0BBK0_9ASCO</name>
<keyword evidence="8" id="KW-1185">Reference proteome</keyword>
<sequence>MADIPASVVRKLMLFTAAMVFLPLTTFFTCQYLFDNSIVSGGSAAVAANAVLIAYIVVAFTEDTSDASEEKESKKDI</sequence>
<evidence type="ECO:0000256" key="2">
    <source>
        <dbReference type="ARBA" id="ARBA00022824"/>
    </source>
</evidence>
<feature type="transmembrane region" description="Helical" evidence="6">
    <location>
        <begin position="40"/>
        <end position="61"/>
    </location>
</feature>
<dbReference type="OrthoDB" id="160405at2759"/>
<dbReference type="Pfam" id="PF09446">
    <property type="entry name" value="VMA21"/>
    <property type="match status" value="1"/>
</dbReference>
<evidence type="ECO:0000313" key="8">
    <source>
        <dbReference type="Proteomes" id="UP000182334"/>
    </source>
</evidence>
<keyword evidence="2 6" id="KW-0256">Endoplasmic reticulum</keyword>
<keyword evidence="5 6" id="KW-0968">Cytoplasmic vesicle</keyword>
<feature type="transmembrane region" description="Helical" evidence="6">
    <location>
        <begin position="12"/>
        <end position="34"/>
    </location>
</feature>
<comment type="function">
    <text evidence="6">Required for the assembly of the V0 complex of the vacuolar ATPase (V-ATPase) in the endoplasmic reticulum.</text>
</comment>
<dbReference type="HAMAP" id="MF_03058">
    <property type="entry name" value="VMA21"/>
    <property type="match status" value="1"/>
</dbReference>
<gene>
    <name evidence="7" type="ORF">SAMEA4029010_CIC11G00000003316</name>
</gene>
<evidence type="ECO:0000256" key="1">
    <source>
        <dbReference type="ARBA" id="ARBA00022692"/>
    </source>
</evidence>
<accession>A0A1L0BBK0</accession>
<keyword evidence="4 6" id="KW-0472">Membrane</keyword>
<keyword evidence="3 6" id="KW-1133">Transmembrane helix</keyword>
<dbReference type="AlphaFoldDB" id="A0A1L0BBK0"/>
<proteinExistence type="inferred from homology"/>
<evidence type="ECO:0000256" key="5">
    <source>
        <dbReference type="ARBA" id="ARBA00023329"/>
    </source>
</evidence>
<dbReference type="InterPro" id="IPR019013">
    <property type="entry name" value="Vma21"/>
</dbReference>
<dbReference type="Proteomes" id="UP000182334">
    <property type="component" value="Chromosome II"/>
</dbReference>
<comment type="similarity">
    <text evidence="6">Belongs to the VMA21 family.</text>
</comment>
<evidence type="ECO:0000256" key="6">
    <source>
        <dbReference type="HAMAP-Rule" id="MF_03058"/>
    </source>
</evidence>
<keyword evidence="1 6" id="KW-0812">Transmembrane</keyword>
<comment type="caution">
    <text evidence="6">Lacks conserved residue(s) required for the propagation of feature annotation.</text>
</comment>
<reference evidence="7 8" key="1">
    <citation type="submission" date="2016-10" db="EMBL/GenBank/DDBJ databases">
        <authorList>
            <person name="de Groot N.N."/>
        </authorList>
    </citation>
    <scope>NUCLEOTIDE SEQUENCE [LARGE SCALE GENOMIC DNA]</scope>
    <source>
        <strain evidence="7 8">CBS 141442</strain>
    </source>
</reference>
<evidence type="ECO:0000313" key="7">
    <source>
        <dbReference type="EMBL" id="SGZ48822.1"/>
    </source>
</evidence>
<dbReference type="GO" id="GO:0070072">
    <property type="term" value="P:vacuolar proton-transporting V-type ATPase complex assembly"/>
    <property type="evidence" value="ECO:0007669"/>
    <property type="project" value="UniProtKB-UniRule"/>
</dbReference>